<sequence>MHQMKPSSFAEGAKGQLCSCPGLCGRLPRFNKGAIYLSRKRLKTWLSG</sequence>
<dbReference type="Proteomes" id="UP000234681">
    <property type="component" value="Chromosome 8"/>
</dbReference>
<dbReference type="EMBL" id="CH473993">
    <property type="protein sequence ID" value="EDL78448.1"/>
    <property type="molecule type" value="Genomic_DNA"/>
</dbReference>
<organism evidence="1 2">
    <name type="scientific">Rattus norvegicus</name>
    <name type="common">Rat</name>
    <dbReference type="NCBI Taxonomy" id="10116"/>
    <lineage>
        <taxon>Eukaryota</taxon>
        <taxon>Metazoa</taxon>
        <taxon>Chordata</taxon>
        <taxon>Craniata</taxon>
        <taxon>Vertebrata</taxon>
        <taxon>Euteleostomi</taxon>
        <taxon>Mammalia</taxon>
        <taxon>Eutheria</taxon>
        <taxon>Euarchontoglires</taxon>
        <taxon>Glires</taxon>
        <taxon>Rodentia</taxon>
        <taxon>Myomorpha</taxon>
        <taxon>Muroidea</taxon>
        <taxon>Muridae</taxon>
        <taxon>Murinae</taxon>
        <taxon>Rattus</taxon>
    </lineage>
</organism>
<protein>
    <submittedName>
        <fullName evidence="1">Similar to RIKEN cDNA 4931406C07, isoform CRA_a</fullName>
    </submittedName>
</protein>
<evidence type="ECO:0000313" key="1">
    <source>
        <dbReference type="EMBL" id="EDL78448.1"/>
    </source>
</evidence>
<dbReference type="AlphaFoldDB" id="A6JNB7"/>
<evidence type="ECO:0000313" key="2">
    <source>
        <dbReference type="Proteomes" id="UP000234681"/>
    </source>
</evidence>
<accession>A6JNB7</accession>
<reference evidence="1 2" key="1">
    <citation type="submission" date="2005-09" db="EMBL/GenBank/DDBJ databases">
        <authorList>
            <person name="Mural R.J."/>
            <person name="Li P.W."/>
            <person name="Adams M.D."/>
            <person name="Amanatides P.G."/>
            <person name="Baden-Tillson H."/>
            <person name="Barnstead M."/>
            <person name="Chin S.H."/>
            <person name="Dew I."/>
            <person name="Evans C.A."/>
            <person name="Ferriera S."/>
            <person name="Flanigan M."/>
            <person name="Fosler C."/>
            <person name="Glodek A."/>
            <person name="Gu Z."/>
            <person name="Holt R.A."/>
            <person name="Jennings D."/>
            <person name="Kraft C.L."/>
            <person name="Lu F."/>
            <person name="Nguyen T."/>
            <person name="Nusskern D.R."/>
            <person name="Pfannkoch C.M."/>
            <person name="Sitter C."/>
            <person name="Sutton G.G."/>
            <person name="Venter J.C."/>
            <person name="Wang Z."/>
            <person name="Woodage T."/>
            <person name="Zheng X.H."/>
            <person name="Zhong F."/>
        </authorList>
    </citation>
    <scope>NUCLEOTIDE SEQUENCE [LARGE SCALE GENOMIC DNA]</scope>
    <source>
        <strain>BN</strain>
        <strain evidence="2">Sprague-Dawley</strain>
    </source>
</reference>
<name>A6JNB7_RAT</name>
<gene>
    <name evidence="1" type="primary">RGD1309534</name>
    <name evidence="1" type="ORF">rCG_31723</name>
</gene>
<proteinExistence type="predicted"/>